<evidence type="ECO:0000313" key="9">
    <source>
        <dbReference type="Proteomes" id="UP001140230"/>
    </source>
</evidence>
<reference evidence="8" key="1">
    <citation type="journal article" date="2022" name="Phytopathology">
        <title>Whole genome sequencing-based tracing of a 2022 introduction and outbreak of Xanthomonas hortorum pv. pelargonii.</title>
        <authorList>
            <person name="Iruegas Bocardo F."/>
            <person name="Weisberg A.J."/>
            <person name="Riutta E.R."/>
            <person name="Kilday K.B."/>
            <person name="Bonkowski J.C."/>
            <person name="Creswell T.C."/>
            <person name="Daughtrey M."/>
            <person name="Rane K.K."/>
            <person name="Grunwald N.J."/>
            <person name="Chang J.H."/>
            <person name="Putnam M."/>
        </authorList>
    </citation>
    <scope>NUCLEOTIDE SEQUENCE</scope>
    <source>
        <strain evidence="8">22-338</strain>
    </source>
</reference>
<evidence type="ECO:0000256" key="6">
    <source>
        <dbReference type="SAM" id="Phobius"/>
    </source>
</evidence>
<gene>
    <name evidence="8" type="ORF">NY667_20805</name>
</gene>
<dbReference type="InterPro" id="IPR007895">
    <property type="entry name" value="MASE1"/>
</dbReference>
<evidence type="ECO:0000256" key="4">
    <source>
        <dbReference type="ARBA" id="ARBA00022989"/>
    </source>
</evidence>
<keyword evidence="2" id="KW-1003">Cell membrane</keyword>
<evidence type="ECO:0000259" key="7">
    <source>
        <dbReference type="Pfam" id="PF05231"/>
    </source>
</evidence>
<feature type="transmembrane region" description="Helical" evidence="6">
    <location>
        <begin position="110"/>
        <end position="134"/>
    </location>
</feature>
<feature type="domain" description="MASE1" evidence="7">
    <location>
        <begin position="3"/>
        <end position="217"/>
    </location>
</feature>
<feature type="transmembrane region" description="Helical" evidence="6">
    <location>
        <begin position="50"/>
        <end position="67"/>
    </location>
</feature>
<comment type="caution">
    <text evidence="8">The sequence shown here is derived from an EMBL/GenBank/DDBJ whole genome shotgun (WGS) entry which is preliminary data.</text>
</comment>
<keyword evidence="4 6" id="KW-1133">Transmembrane helix</keyword>
<reference evidence="8" key="2">
    <citation type="submission" date="2022-08" db="EMBL/GenBank/DDBJ databases">
        <authorList>
            <person name="Iruegas-Bocardo F."/>
            <person name="Weisberg A.J."/>
            <person name="Riutta E.R."/>
            <person name="Kilday K."/>
            <person name="Bonkowski J.C."/>
            <person name="Creswell T."/>
            <person name="Daughtrey M.L."/>
            <person name="Rane K."/>
            <person name="Grunwald N.J."/>
            <person name="Chang J.H."/>
            <person name="Putnam M.L."/>
        </authorList>
    </citation>
    <scope>NUCLEOTIDE SEQUENCE</scope>
    <source>
        <strain evidence="8">22-338</strain>
    </source>
</reference>
<feature type="transmembrane region" description="Helical" evidence="6">
    <location>
        <begin position="179"/>
        <end position="198"/>
    </location>
</feature>
<accession>A0A9X4H9C7</accession>
<name>A0A9X4H9C7_9XANT</name>
<dbReference type="Pfam" id="PF05231">
    <property type="entry name" value="MASE1"/>
    <property type="match status" value="1"/>
</dbReference>
<evidence type="ECO:0000256" key="1">
    <source>
        <dbReference type="ARBA" id="ARBA00004651"/>
    </source>
</evidence>
<feature type="transmembrane region" description="Helical" evidence="6">
    <location>
        <begin position="79"/>
        <end position="98"/>
    </location>
</feature>
<dbReference type="Proteomes" id="UP001140230">
    <property type="component" value="Unassembled WGS sequence"/>
</dbReference>
<evidence type="ECO:0000313" key="8">
    <source>
        <dbReference type="EMBL" id="MDC8640182.1"/>
    </source>
</evidence>
<evidence type="ECO:0000256" key="3">
    <source>
        <dbReference type="ARBA" id="ARBA00022692"/>
    </source>
</evidence>
<keyword evidence="5 6" id="KW-0472">Membrane</keyword>
<keyword evidence="3 6" id="KW-0812">Transmembrane</keyword>
<sequence length="222" mass="23810">MEGLKSVTQGLLTATAYCLAFQLSWHCSLDQWYLPAGLRIAALLLAPSRLLPWILMGDVAALLMIRVPAISSVGVNPTWAYASPWILVPAIALVPIAIRARYGAVHRAGASLIPMLLVTAVWGALCTLGTNIMLDGPSSAISGVKFARFAVGDYLGMLMVVLPVLLWMRRHDEETPSRLTPHCALAVLMTALIFALATLPQSNVARLGLMSLLIVPAVLPFC</sequence>
<protein>
    <submittedName>
        <fullName evidence="8">MASE1 domain-containing protein</fullName>
    </submittedName>
</protein>
<organism evidence="8 9">
    <name type="scientific">Xanthomonas hortorum pv. hederae</name>
    <dbReference type="NCBI Taxonomy" id="453603"/>
    <lineage>
        <taxon>Bacteria</taxon>
        <taxon>Pseudomonadati</taxon>
        <taxon>Pseudomonadota</taxon>
        <taxon>Gammaproteobacteria</taxon>
        <taxon>Lysobacterales</taxon>
        <taxon>Lysobacteraceae</taxon>
        <taxon>Xanthomonas</taxon>
    </lineage>
</organism>
<dbReference type="EMBL" id="JANWTP010000101">
    <property type="protein sequence ID" value="MDC8640182.1"/>
    <property type="molecule type" value="Genomic_DNA"/>
</dbReference>
<dbReference type="AlphaFoldDB" id="A0A9X4H9C7"/>
<evidence type="ECO:0000256" key="2">
    <source>
        <dbReference type="ARBA" id="ARBA00022475"/>
    </source>
</evidence>
<proteinExistence type="predicted"/>
<dbReference type="GO" id="GO:0005886">
    <property type="term" value="C:plasma membrane"/>
    <property type="evidence" value="ECO:0007669"/>
    <property type="project" value="UniProtKB-SubCell"/>
</dbReference>
<evidence type="ECO:0000256" key="5">
    <source>
        <dbReference type="ARBA" id="ARBA00023136"/>
    </source>
</evidence>
<comment type="subcellular location">
    <subcellularLocation>
        <location evidence="1">Cell membrane</location>
        <topology evidence="1">Multi-pass membrane protein</topology>
    </subcellularLocation>
</comment>
<feature type="transmembrane region" description="Helical" evidence="6">
    <location>
        <begin position="146"/>
        <end position="167"/>
    </location>
</feature>